<keyword evidence="1" id="KW-1133">Transmembrane helix</keyword>
<evidence type="ECO:0000256" key="1">
    <source>
        <dbReference type="SAM" id="Phobius"/>
    </source>
</evidence>
<keyword evidence="1" id="KW-0472">Membrane</keyword>
<feature type="transmembrane region" description="Helical" evidence="1">
    <location>
        <begin position="141"/>
        <end position="159"/>
    </location>
</feature>
<keyword evidence="1" id="KW-0812">Transmembrane</keyword>
<evidence type="ECO:0000313" key="2">
    <source>
        <dbReference type="EMBL" id="SPD10759.1"/>
    </source>
</evidence>
<gene>
    <name evidence="2" type="ORF">FSB_LOCUS38641</name>
</gene>
<protein>
    <submittedName>
        <fullName evidence="2">Uncharacterized protein</fullName>
    </submittedName>
</protein>
<proteinExistence type="predicted"/>
<dbReference type="AlphaFoldDB" id="A0A2N9HGN9"/>
<dbReference type="EMBL" id="OIVN01003367">
    <property type="protein sequence ID" value="SPD10759.1"/>
    <property type="molecule type" value="Genomic_DNA"/>
</dbReference>
<sequence length="160" mass="17706">MLPPSASTSSVASRSRGFTTPKHIQEKAVTKSFWGFLLPAWWFGGGLGLPAWSFGFSVEVDSVVAWRSGLVAWRSGLVAWRSGLVALRSGLVAWRSGLVAWRSGLVAWRSGLVAWRSGLVAWRSGLVAWRSGLIRWWLIRWYRFLPICLLFSSGVVVVTA</sequence>
<name>A0A2N9HGN9_FAGSY</name>
<feature type="transmembrane region" description="Helical" evidence="1">
    <location>
        <begin position="32"/>
        <end position="52"/>
    </location>
</feature>
<organism evidence="2">
    <name type="scientific">Fagus sylvatica</name>
    <name type="common">Beechnut</name>
    <dbReference type="NCBI Taxonomy" id="28930"/>
    <lineage>
        <taxon>Eukaryota</taxon>
        <taxon>Viridiplantae</taxon>
        <taxon>Streptophyta</taxon>
        <taxon>Embryophyta</taxon>
        <taxon>Tracheophyta</taxon>
        <taxon>Spermatophyta</taxon>
        <taxon>Magnoliopsida</taxon>
        <taxon>eudicotyledons</taxon>
        <taxon>Gunneridae</taxon>
        <taxon>Pentapetalae</taxon>
        <taxon>rosids</taxon>
        <taxon>fabids</taxon>
        <taxon>Fagales</taxon>
        <taxon>Fagaceae</taxon>
        <taxon>Fagus</taxon>
    </lineage>
</organism>
<reference evidence="2" key="1">
    <citation type="submission" date="2018-02" db="EMBL/GenBank/DDBJ databases">
        <authorList>
            <person name="Cohen D.B."/>
            <person name="Kent A.D."/>
        </authorList>
    </citation>
    <scope>NUCLEOTIDE SEQUENCE</scope>
</reference>
<accession>A0A2N9HGN9</accession>